<organism evidence="13 14">
    <name type="scientific">Archangium gephyra</name>
    <dbReference type="NCBI Taxonomy" id="48"/>
    <lineage>
        <taxon>Bacteria</taxon>
        <taxon>Pseudomonadati</taxon>
        <taxon>Myxococcota</taxon>
        <taxon>Myxococcia</taxon>
        <taxon>Myxococcales</taxon>
        <taxon>Cystobacterineae</taxon>
        <taxon>Archangiaceae</taxon>
        <taxon>Archangium</taxon>
    </lineage>
</organism>
<dbReference type="InterPro" id="IPR027469">
    <property type="entry name" value="Cation_efflux_TMD_sf"/>
</dbReference>
<dbReference type="EMBL" id="CP011509">
    <property type="protein sequence ID" value="AKJ04269.1"/>
    <property type="molecule type" value="Genomic_DNA"/>
</dbReference>
<feature type="region of interest" description="Disordered" evidence="9">
    <location>
        <begin position="13"/>
        <end position="53"/>
    </location>
</feature>
<keyword evidence="4 10" id="KW-0812">Transmembrane</keyword>
<feature type="transmembrane region" description="Helical" evidence="10">
    <location>
        <begin position="196"/>
        <end position="220"/>
    </location>
</feature>
<evidence type="ECO:0000256" key="7">
    <source>
        <dbReference type="ARBA" id="ARBA00023065"/>
    </source>
</evidence>
<evidence type="ECO:0000313" key="14">
    <source>
        <dbReference type="Proteomes" id="UP000035579"/>
    </source>
</evidence>
<evidence type="ECO:0000259" key="12">
    <source>
        <dbReference type="Pfam" id="PF16916"/>
    </source>
</evidence>
<dbReference type="KEGG" id="age:AA314_05895"/>
<gene>
    <name evidence="13" type="ORF">AA314_05895</name>
</gene>
<dbReference type="InterPro" id="IPR058533">
    <property type="entry name" value="Cation_efflux_TM"/>
</dbReference>
<dbReference type="InterPro" id="IPR002524">
    <property type="entry name" value="Cation_efflux"/>
</dbReference>
<evidence type="ECO:0000259" key="11">
    <source>
        <dbReference type="Pfam" id="PF01545"/>
    </source>
</evidence>
<reference evidence="13 14" key="1">
    <citation type="submission" date="2015-05" db="EMBL/GenBank/DDBJ databases">
        <title>Genome assembly of Archangium gephyra DSM 2261.</title>
        <authorList>
            <person name="Sharma G."/>
            <person name="Subramanian S."/>
        </authorList>
    </citation>
    <scope>NUCLEOTIDE SEQUENCE [LARGE SCALE GENOMIC DNA]</scope>
    <source>
        <strain evidence="13 14">DSM 2261</strain>
    </source>
</reference>
<feature type="transmembrane region" description="Helical" evidence="10">
    <location>
        <begin position="133"/>
        <end position="152"/>
    </location>
</feature>
<proteinExistence type="inferred from homology"/>
<keyword evidence="6 10" id="KW-1133">Transmembrane helix</keyword>
<evidence type="ECO:0000256" key="3">
    <source>
        <dbReference type="ARBA" id="ARBA00022448"/>
    </source>
</evidence>
<keyword evidence="3" id="KW-0813">Transport</keyword>
<dbReference type="SUPFAM" id="SSF160240">
    <property type="entry name" value="Cation efflux protein cytoplasmic domain-like"/>
    <property type="match status" value="1"/>
</dbReference>
<evidence type="ECO:0000313" key="13">
    <source>
        <dbReference type="EMBL" id="AKJ04269.1"/>
    </source>
</evidence>
<dbReference type="SUPFAM" id="SSF161111">
    <property type="entry name" value="Cation efflux protein transmembrane domain-like"/>
    <property type="match status" value="1"/>
</dbReference>
<dbReference type="GO" id="GO:0005385">
    <property type="term" value="F:zinc ion transmembrane transporter activity"/>
    <property type="evidence" value="ECO:0007669"/>
    <property type="project" value="TreeGrafter"/>
</dbReference>
<feature type="compositionally biased region" description="Basic residues" evidence="9">
    <location>
        <begin position="41"/>
        <end position="50"/>
    </location>
</feature>
<evidence type="ECO:0000256" key="5">
    <source>
        <dbReference type="ARBA" id="ARBA00022906"/>
    </source>
</evidence>
<dbReference type="PANTHER" id="PTHR11562:SF17">
    <property type="entry name" value="RE54080P-RELATED"/>
    <property type="match status" value="1"/>
</dbReference>
<dbReference type="AlphaFoldDB" id="A0AAC8QB98"/>
<feature type="compositionally biased region" description="Basic and acidic residues" evidence="9">
    <location>
        <begin position="24"/>
        <end position="40"/>
    </location>
</feature>
<feature type="domain" description="Cation efflux protein cytoplasmic" evidence="12">
    <location>
        <begin position="256"/>
        <end position="332"/>
    </location>
</feature>
<keyword evidence="5" id="KW-0862">Zinc</keyword>
<dbReference type="Proteomes" id="UP000035579">
    <property type="component" value="Chromosome"/>
</dbReference>
<evidence type="ECO:0000256" key="9">
    <source>
        <dbReference type="SAM" id="MobiDB-lite"/>
    </source>
</evidence>
<dbReference type="Pfam" id="PF16916">
    <property type="entry name" value="ZT_dimer"/>
    <property type="match status" value="1"/>
</dbReference>
<dbReference type="GO" id="GO:0005886">
    <property type="term" value="C:plasma membrane"/>
    <property type="evidence" value="ECO:0007669"/>
    <property type="project" value="TreeGrafter"/>
</dbReference>
<dbReference type="NCBIfam" id="TIGR01297">
    <property type="entry name" value="CDF"/>
    <property type="match status" value="1"/>
</dbReference>
<comment type="subcellular location">
    <subcellularLocation>
        <location evidence="1">Membrane</location>
        <topology evidence="1">Multi-pass membrane protein</topology>
    </subcellularLocation>
</comment>
<keyword evidence="8 10" id="KW-0472">Membrane</keyword>
<feature type="transmembrane region" description="Helical" evidence="10">
    <location>
        <begin position="164"/>
        <end position="184"/>
    </location>
</feature>
<dbReference type="PANTHER" id="PTHR11562">
    <property type="entry name" value="CATION EFFLUX PROTEIN/ ZINC TRANSPORTER"/>
    <property type="match status" value="1"/>
</dbReference>
<comment type="similarity">
    <text evidence="2">Belongs to the cation diffusion facilitator (CDF) transporter (TC 2.A.4) family. SLC30A subfamily.</text>
</comment>
<name>A0AAC8QB98_9BACT</name>
<evidence type="ECO:0000256" key="4">
    <source>
        <dbReference type="ARBA" id="ARBA00022692"/>
    </source>
</evidence>
<dbReference type="InterPro" id="IPR027470">
    <property type="entry name" value="Cation_efflux_CTD"/>
</dbReference>
<evidence type="ECO:0000256" key="1">
    <source>
        <dbReference type="ARBA" id="ARBA00004141"/>
    </source>
</evidence>
<sequence>MLLRGSAFAHHPLVTTSPHTHGASGHDHDHAHGEACEGHGHGKPAKRLHPSLKEERRKDRTRLLFALVLTGTIAVAEAVGGYLTNSLALMSDAGHMLTDVSALGLSLLALWFSGKPADLKKTYGYYRMEILSALLNGVLLLGITGFILVEAWERVRAPAEVKLGPMAVVATVGLVANLGALGFLHRSHSMNVRGAFLHVLGDALSSVGVLIGAGVMYLTGWYMVDPLISVLISVVIVVGALRLVRDAVDVLLEAVPSHVDLSVVKELLLKVEGVRDVHDLHVWTIASGMHALSAHLVVQDPMVCNNDDILTAAKHELFERFGIDHTTIQIESETYAHQGEVH</sequence>
<dbReference type="InterPro" id="IPR036837">
    <property type="entry name" value="Cation_efflux_CTD_sf"/>
</dbReference>
<dbReference type="Gene3D" id="1.20.1510.10">
    <property type="entry name" value="Cation efflux protein transmembrane domain"/>
    <property type="match status" value="1"/>
</dbReference>
<evidence type="ECO:0000256" key="8">
    <source>
        <dbReference type="ARBA" id="ARBA00023136"/>
    </source>
</evidence>
<dbReference type="InterPro" id="IPR050681">
    <property type="entry name" value="CDF/SLC30A"/>
</dbReference>
<feature type="domain" description="Cation efflux protein transmembrane" evidence="11">
    <location>
        <begin position="64"/>
        <end position="252"/>
    </location>
</feature>
<evidence type="ECO:0000256" key="6">
    <source>
        <dbReference type="ARBA" id="ARBA00022989"/>
    </source>
</evidence>
<evidence type="ECO:0000256" key="2">
    <source>
        <dbReference type="ARBA" id="ARBA00008873"/>
    </source>
</evidence>
<evidence type="ECO:0000256" key="10">
    <source>
        <dbReference type="SAM" id="Phobius"/>
    </source>
</evidence>
<protein>
    <submittedName>
        <fullName evidence="13">Cobalt-zinc-cadmium resistance protein CzcD</fullName>
    </submittedName>
</protein>
<accession>A0AAC8QB98</accession>
<keyword evidence="7" id="KW-0406">Ion transport</keyword>
<feature type="transmembrane region" description="Helical" evidence="10">
    <location>
        <begin position="226"/>
        <end position="244"/>
    </location>
</feature>
<dbReference type="Pfam" id="PF01545">
    <property type="entry name" value="Cation_efflux"/>
    <property type="match status" value="1"/>
</dbReference>
<feature type="transmembrane region" description="Helical" evidence="10">
    <location>
        <begin position="95"/>
        <end position="112"/>
    </location>
</feature>
<feature type="transmembrane region" description="Helical" evidence="10">
    <location>
        <begin position="63"/>
        <end position="83"/>
    </location>
</feature>
<keyword evidence="5" id="KW-0864">Zinc transport</keyword>